<dbReference type="Proteomes" id="UP000199428">
    <property type="component" value="Unassembled WGS sequence"/>
</dbReference>
<dbReference type="EMBL" id="FMWK01000001">
    <property type="protein sequence ID" value="SCZ76067.1"/>
    <property type="molecule type" value="Genomic_DNA"/>
</dbReference>
<evidence type="ECO:0000313" key="2">
    <source>
        <dbReference type="Proteomes" id="UP000199428"/>
    </source>
</evidence>
<accession>A0A1G5RPY6</accession>
<proteinExistence type="predicted"/>
<organism evidence="1 2">
    <name type="scientific">Pseudobutyrivibrio xylanivorans</name>
    <dbReference type="NCBI Taxonomy" id="185007"/>
    <lineage>
        <taxon>Bacteria</taxon>
        <taxon>Bacillati</taxon>
        <taxon>Bacillota</taxon>
        <taxon>Clostridia</taxon>
        <taxon>Lachnospirales</taxon>
        <taxon>Lachnospiraceae</taxon>
        <taxon>Pseudobutyrivibrio</taxon>
    </lineage>
</organism>
<reference evidence="1 2" key="1">
    <citation type="submission" date="2016-10" db="EMBL/GenBank/DDBJ databases">
        <authorList>
            <person name="de Groot N.N."/>
        </authorList>
    </citation>
    <scope>NUCLEOTIDE SEQUENCE [LARGE SCALE GENOMIC DNA]</scope>
    <source>
        <strain evidence="1 2">DSM 10317</strain>
    </source>
</reference>
<gene>
    <name evidence="1" type="ORF">SAMN02910350_00061</name>
</gene>
<dbReference type="RefSeq" id="WP_090160425.1">
    <property type="nucleotide sequence ID" value="NZ_FMWK01000001.1"/>
</dbReference>
<evidence type="ECO:0000313" key="1">
    <source>
        <dbReference type="EMBL" id="SCZ76067.1"/>
    </source>
</evidence>
<name>A0A1G5RPY6_PSEXY</name>
<sequence length="63" mass="7064">MLALMTSEEAYECYGDYRENQGVELLSDVIKRLNAGETEETLIARGISEDIVNKALEVLKSIK</sequence>
<dbReference type="AlphaFoldDB" id="A0A1G5RPY6"/>
<protein>
    <submittedName>
        <fullName evidence="1">Uncharacterized protein</fullName>
    </submittedName>
</protein>